<feature type="domain" description="Sushi" evidence="13">
    <location>
        <begin position="415"/>
        <end position="489"/>
    </location>
</feature>
<evidence type="ECO:0000256" key="6">
    <source>
        <dbReference type="ARBA" id="ARBA00023180"/>
    </source>
</evidence>
<evidence type="ECO:0000256" key="9">
    <source>
        <dbReference type="SAM" id="MobiDB-lite"/>
    </source>
</evidence>
<feature type="region of interest" description="Disordered" evidence="9">
    <location>
        <begin position="1616"/>
        <end position="1848"/>
    </location>
</feature>
<feature type="transmembrane region" description="Helical" evidence="10">
    <location>
        <begin position="2179"/>
        <end position="2203"/>
    </location>
</feature>
<name>A0A0G4F086_9ALVE</name>
<dbReference type="GO" id="GO:0005509">
    <property type="term" value="F:calcium ion binding"/>
    <property type="evidence" value="ECO:0007669"/>
    <property type="project" value="InterPro"/>
</dbReference>
<feature type="compositionally biased region" description="Basic residues" evidence="9">
    <location>
        <begin position="1511"/>
        <end position="1520"/>
    </location>
</feature>
<dbReference type="PROSITE" id="PS50923">
    <property type="entry name" value="SUSHI"/>
    <property type="match status" value="5"/>
</dbReference>
<evidence type="ECO:0000256" key="4">
    <source>
        <dbReference type="ARBA" id="ARBA00022737"/>
    </source>
</evidence>
<dbReference type="InterPro" id="IPR018097">
    <property type="entry name" value="EGF_Ca-bd_CS"/>
</dbReference>
<dbReference type="PANTHER" id="PTHR19325:SF567">
    <property type="entry name" value="SUSHI, VON WILLEBRAND FACTOR TYPE A, EGF AND PENTRAXIN DOMAIN-CONTAINING PROTEIN 1-LIKE"/>
    <property type="match status" value="1"/>
</dbReference>
<feature type="domain" description="Sushi" evidence="13">
    <location>
        <begin position="564"/>
        <end position="638"/>
    </location>
</feature>
<dbReference type="PROSITE" id="PS50026">
    <property type="entry name" value="EGF_3"/>
    <property type="match status" value="2"/>
</dbReference>
<dbReference type="PhylomeDB" id="A0A0G4F086"/>
<feature type="region of interest" description="Disordered" evidence="9">
    <location>
        <begin position="1510"/>
        <end position="1566"/>
    </location>
</feature>
<evidence type="ECO:0000259" key="12">
    <source>
        <dbReference type="PROSITE" id="PS50026"/>
    </source>
</evidence>
<dbReference type="InterPro" id="IPR050350">
    <property type="entry name" value="Compl-Cell_Adhes-Reg"/>
</dbReference>
<evidence type="ECO:0000256" key="10">
    <source>
        <dbReference type="SAM" id="Phobius"/>
    </source>
</evidence>
<feature type="domain" description="EGF-like" evidence="12">
    <location>
        <begin position="224"/>
        <end position="262"/>
    </location>
</feature>
<evidence type="ECO:0000256" key="5">
    <source>
        <dbReference type="ARBA" id="ARBA00023157"/>
    </source>
</evidence>
<feature type="chain" id="PRO_5005188423" description="Sushi, von Willebrand factor type A, EGF and pentraxin domain-containing protein 1" evidence="11">
    <location>
        <begin position="26"/>
        <end position="2230"/>
    </location>
</feature>
<feature type="compositionally biased region" description="Low complexity" evidence="9">
    <location>
        <begin position="1776"/>
        <end position="1804"/>
    </location>
</feature>
<dbReference type="InterPro" id="IPR000152">
    <property type="entry name" value="EGF-type_Asp/Asn_hydroxyl_site"/>
</dbReference>
<feature type="compositionally biased region" description="Basic and acidic residues" evidence="9">
    <location>
        <begin position="1646"/>
        <end position="1665"/>
    </location>
</feature>
<feature type="region of interest" description="Disordered" evidence="9">
    <location>
        <begin position="852"/>
        <end position="876"/>
    </location>
</feature>
<dbReference type="EMBL" id="CDMZ01000020">
    <property type="protein sequence ID" value="CEM04619.1"/>
    <property type="molecule type" value="Genomic_DNA"/>
</dbReference>
<feature type="transmembrane region" description="Helical" evidence="10">
    <location>
        <begin position="1998"/>
        <end position="2020"/>
    </location>
</feature>
<feature type="compositionally biased region" description="Basic residues" evidence="9">
    <location>
        <begin position="1833"/>
        <end position="1846"/>
    </location>
</feature>
<evidence type="ECO:0000313" key="14">
    <source>
        <dbReference type="EMBL" id="CEM04619.1"/>
    </source>
</evidence>
<dbReference type="PROSITE" id="PS00010">
    <property type="entry name" value="ASX_HYDROXYL"/>
    <property type="match status" value="2"/>
</dbReference>
<feature type="region of interest" description="Disordered" evidence="9">
    <location>
        <begin position="642"/>
        <end position="667"/>
    </location>
</feature>
<dbReference type="CDD" id="cd00054">
    <property type="entry name" value="EGF_CA"/>
    <property type="match status" value="1"/>
</dbReference>
<keyword evidence="1 7" id="KW-0245">EGF-like domain</keyword>
<dbReference type="SMART" id="SM00032">
    <property type="entry name" value="CCP"/>
    <property type="match status" value="6"/>
</dbReference>
<dbReference type="InterPro" id="IPR001881">
    <property type="entry name" value="EGF-like_Ca-bd_dom"/>
</dbReference>
<dbReference type="PANTHER" id="PTHR19325">
    <property type="entry name" value="COMPLEMENT COMPONENT-RELATED SUSHI DOMAIN-CONTAINING"/>
    <property type="match status" value="1"/>
</dbReference>
<feature type="compositionally biased region" description="Basic and acidic residues" evidence="9">
    <location>
        <begin position="1090"/>
        <end position="1107"/>
    </location>
</feature>
<keyword evidence="2" id="KW-0768">Sushi</keyword>
<feature type="region of interest" description="Disordered" evidence="9">
    <location>
        <begin position="2038"/>
        <end position="2088"/>
    </location>
</feature>
<dbReference type="Gene3D" id="2.10.70.10">
    <property type="entry name" value="Complement Module, domain 1"/>
    <property type="match status" value="5"/>
</dbReference>
<evidence type="ECO:0008006" key="15">
    <source>
        <dbReference type="Google" id="ProtNLM"/>
    </source>
</evidence>
<feature type="domain" description="Sushi" evidence="13">
    <location>
        <begin position="265"/>
        <end position="339"/>
    </location>
</feature>
<protein>
    <recommendedName>
        <fullName evidence="15">Sushi, von Willebrand factor type A, EGF and pentraxin domain-containing protein 1</fullName>
    </recommendedName>
</protein>
<feature type="region of interest" description="Disordered" evidence="9">
    <location>
        <begin position="1048"/>
        <end position="1107"/>
    </location>
</feature>
<proteinExistence type="predicted"/>
<dbReference type="CDD" id="cd00053">
    <property type="entry name" value="EGF"/>
    <property type="match status" value="1"/>
</dbReference>
<dbReference type="VEuPathDB" id="CryptoDB:Cvel_14359"/>
<feature type="transmembrane region" description="Helical" evidence="10">
    <location>
        <begin position="1233"/>
        <end position="1257"/>
    </location>
</feature>
<feature type="compositionally biased region" description="Low complexity" evidence="9">
    <location>
        <begin position="852"/>
        <end position="867"/>
    </location>
</feature>
<keyword evidence="10" id="KW-1133">Transmembrane helix</keyword>
<dbReference type="InterPro" id="IPR000742">
    <property type="entry name" value="EGF"/>
</dbReference>
<keyword evidence="3 11" id="KW-0732">Signal</keyword>
<reference evidence="14" key="1">
    <citation type="submission" date="2014-11" db="EMBL/GenBank/DDBJ databases">
        <authorList>
            <person name="Otto D Thomas"/>
            <person name="Naeem Raeece"/>
        </authorList>
    </citation>
    <scope>NUCLEOTIDE SEQUENCE</scope>
</reference>
<feature type="domain" description="EGF-like" evidence="12">
    <location>
        <begin position="713"/>
        <end position="755"/>
    </location>
</feature>
<keyword evidence="5" id="KW-1015">Disulfide bond</keyword>
<feature type="region of interest" description="Disordered" evidence="9">
    <location>
        <begin position="1303"/>
        <end position="1362"/>
    </location>
</feature>
<dbReference type="PROSITE" id="PS01187">
    <property type="entry name" value="EGF_CA"/>
    <property type="match status" value="1"/>
</dbReference>
<dbReference type="Pfam" id="PF00084">
    <property type="entry name" value="Sushi"/>
    <property type="match status" value="5"/>
</dbReference>
<dbReference type="InterPro" id="IPR035976">
    <property type="entry name" value="Sushi/SCR/CCP_sf"/>
</dbReference>
<evidence type="ECO:0000256" key="2">
    <source>
        <dbReference type="ARBA" id="ARBA00022659"/>
    </source>
</evidence>
<dbReference type="SMART" id="SM00179">
    <property type="entry name" value="EGF_CA"/>
    <property type="match status" value="2"/>
</dbReference>
<feature type="signal peptide" evidence="11">
    <location>
        <begin position="1"/>
        <end position="25"/>
    </location>
</feature>
<dbReference type="InterPro" id="IPR024731">
    <property type="entry name" value="NELL2-like_EGF"/>
</dbReference>
<feature type="compositionally biased region" description="Basic and acidic residues" evidence="9">
    <location>
        <begin position="1806"/>
        <end position="1832"/>
    </location>
</feature>
<feature type="domain" description="Sushi" evidence="13">
    <location>
        <begin position="340"/>
        <end position="414"/>
    </location>
</feature>
<dbReference type="InterPro" id="IPR000436">
    <property type="entry name" value="Sushi_SCR_CCP_dom"/>
</dbReference>
<evidence type="ECO:0000256" key="3">
    <source>
        <dbReference type="ARBA" id="ARBA00022729"/>
    </source>
</evidence>
<dbReference type="CDD" id="cd00033">
    <property type="entry name" value="CCP"/>
    <property type="match status" value="3"/>
</dbReference>
<keyword evidence="10" id="KW-0812">Transmembrane</keyword>
<keyword evidence="8" id="KW-0175">Coiled coil</keyword>
<evidence type="ECO:0000256" key="8">
    <source>
        <dbReference type="SAM" id="Coils"/>
    </source>
</evidence>
<dbReference type="SUPFAM" id="SSF57535">
    <property type="entry name" value="Complement control module/SCR domain"/>
    <property type="match status" value="5"/>
</dbReference>
<comment type="caution">
    <text evidence="7">Lacks conserved residue(s) required for the propagation of feature annotation.</text>
</comment>
<feature type="compositionally biased region" description="Basic and acidic residues" evidence="9">
    <location>
        <begin position="1744"/>
        <end position="1760"/>
    </location>
</feature>
<accession>A0A0G4F086</accession>
<keyword evidence="10" id="KW-0472">Membrane</keyword>
<evidence type="ECO:0000256" key="1">
    <source>
        <dbReference type="ARBA" id="ARBA00022536"/>
    </source>
</evidence>
<gene>
    <name evidence="14" type="ORF">Cvel_14359</name>
</gene>
<feature type="compositionally biased region" description="Basic and acidic residues" evidence="9">
    <location>
        <begin position="2042"/>
        <end position="2051"/>
    </location>
</feature>
<dbReference type="PROSITE" id="PS01186">
    <property type="entry name" value="EGF_2"/>
    <property type="match status" value="2"/>
</dbReference>
<evidence type="ECO:0000256" key="11">
    <source>
        <dbReference type="SAM" id="SignalP"/>
    </source>
</evidence>
<dbReference type="SMART" id="SM00181">
    <property type="entry name" value="EGF"/>
    <property type="match status" value="2"/>
</dbReference>
<evidence type="ECO:0000259" key="13">
    <source>
        <dbReference type="PROSITE" id="PS50923"/>
    </source>
</evidence>
<feature type="compositionally biased region" description="Low complexity" evidence="9">
    <location>
        <begin position="1525"/>
        <end position="1550"/>
    </location>
</feature>
<feature type="compositionally biased region" description="Low complexity" evidence="9">
    <location>
        <begin position="1054"/>
        <end position="1066"/>
    </location>
</feature>
<dbReference type="SUPFAM" id="SSF57196">
    <property type="entry name" value="EGF/Laminin"/>
    <property type="match status" value="1"/>
</dbReference>
<dbReference type="FunFam" id="2.10.25.10:FF:000038">
    <property type="entry name" value="Fibrillin 2"/>
    <property type="match status" value="1"/>
</dbReference>
<dbReference type="Pfam" id="PF12947">
    <property type="entry name" value="EGF_3"/>
    <property type="match status" value="2"/>
</dbReference>
<feature type="compositionally biased region" description="Low complexity" evidence="9">
    <location>
        <begin position="1724"/>
        <end position="1734"/>
    </location>
</feature>
<feature type="transmembrane region" description="Helical" evidence="10">
    <location>
        <begin position="1939"/>
        <end position="1957"/>
    </location>
</feature>
<feature type="compositionally biased region" description="Basic and acidic residues" evidence="9">
    <location>
        <begin position="2078"/>
        <end position="2088"/>
    </location>
</feature>
<feature type="coiled-coil region" evidence="8">
    <location>
        <begin position="1589"/>
        <end position="1616"/>
    </location>
</feature>
<feature type="compositionally biased region" description="Polar residues" evidence="9">
    <location>
        <begin position="1686"/>
        <end position="1703"/>
    </location>
</feature>
<keyword evidence="6" id="KW-0325">Glycoprotein</keyword>
<dbReference type="Gene3D" id="2.10.25.10">
    <property type="entry name" value="Laminin"/>
    <property type="match status" value="2"/>
</dbReference>
<feature type="transmembrane region" description="Helical" evidence="10">
    <location>
        <begin position="2135"/>
        <end position="2159"/>
    </location>
</feature>
<feature type="domain" description="Sushi" evidence="13">
    <location>
        <begin position="490"/>
        <end position="563"/>
    </location>
</feature>
<keyword evidence="4" id="KW-0677">Repeat</keyword>
<organism evidence="14">
    <name type="scientific">Chromera velia CCMP2878</name>
    <dbReference type="NCBI Taxonomy" id="1169474"/>
    <lineage>
        <taxon>Eukaryota</taxon>
        <taxon>Sar</taxon>
        <taxon>Alveolata</taxon>
        <taxon>Colpodellida</taxon>
        <taxon>Chromeraceae</taxon>
        <taxon>Chromera</taxon>
    </lineage>
</organism>
<sequence length="2230" mass="238011">MPTERFKSISVTVTALFLSFVRTSSQLPDYNECSAVIIRDEFTSLGGRWSKDEPDPSKSEISISSGELDFIVNTGVDMWVSGRNDVPILWIDAPTGEYWARTSVTLQSSASYRIAGLTVFDTDGALVDFHHSAHYWSSSADGACFQPIGSSQVCNTVNLASNSALTIEMHSLGTGVFNFYVWTDSSTRVTVKSSYNNGATRSRIGLILKTNGAASAKYDWFELELPAATHNCHTDATCTDTVGSFTCACNSGFSGDGVSSCSPAVSCDEVNDSPPNTITAQVIRTDSGQAGTTTQTATFTYSCNNGYQLVGSGTPTFTCTGTAYQTSEWQGGTVPMCTAVSCDEVNDSSPNTLSAQVTRTDSGQTGTMTQTAVFTYSCNNGYQLVGSGTPTFTCTGTAYASSEWQGGTVPTCTAVSCDETTDSQPNPLSAQVIRTDSGQSGTTTQTATFTYSCNNGYQLVGSGTPTFTCTGTAYASSEWQGGTVPTCTAVSCDETTDTQPNTLTAQVIRTDSGQSGTTTQTATFTYSCNNGYQLVGSGTPIFTCTGTAYQTSEWQGTVPTCTAVSCDETTDTQPNTLSAEVIRTDSGQSGTTTQTAMFTYSCKNGYQLVGSGTPTFTCTGTAYQTSEWQGGTVPTCTAVPCDETSDPQPNTPGANAVRSDGGGQSRSTTDTGVFNYTCNTGFVFSGSSEALFTCTGDALGTSSWKGTPPDCFNFNECSNQTHNCVPDFATCTDTEGSFECSCNEGFQGDGVQECACESVRVICEPDGSTPAAEVTSNYDTEMAVIQQWQAENTGVPGTADLAASSLAVLDEKLSECLAVASPAEKEQIAKDSASSAVETISNLLDAMDSEALAGTGSASGGDSSSSSDGGGSGSGTTLGGVVVVTAPAAEKPSQADAEVATAAAVKILQAVDNIADNLAEAVPVGEVTVIKTETLSIAVQSSPPDATTVEAKSETASIQLELADTTTIASLPQTGAYEGIVRTIRQSLPSNARSDKSDKARRLTLMESVSNPAPFAGARTRENGFVTAGLSPFIRMAARQGGEVIGGSRTALMSSGTSSARAAGGRSSRRLADDASDSTANSFASVDTQGAEREDTEKTFEKETSEGVRELAEVSFGKNIATVELSSPEQNNLVAQRELIEREWDVYRLGRTGGVWVVECAQLDVQNEEWTHDGCAITGADGGEITEQQIVCTCEIRAMEAVFSISQRYVEPPASAPTSGTAQQTVLEDLPRVGYVFLLQTVSVSSFFIFLVLAILLQTAFMAERKLLPILPEVSPSLSMCTWRRRHNRTGLQSQKVAALKDIQASSGHTRSDKTKEKKRGSVATDQEARAGRYHSQASQSGKGKEKVKQQAVPEGSEATSKASLALQEVTARAKALFGSEGHVQRIRKFFNPRRIVAFHLSRGVCFDESGRVVSEPPSAGRCRCSCLRRAFVRQTSLGVCDARVIRQALKARRAQSVEERKEYELDQRERQKALWKQMEVEMAGRQYEMGFVFSTEEIRARVLRAMAERKGKKGKGKGKKAGDGDSSSSSSSDFDSDSSSSGSSGSGSEAGKEESDAEESVGVSESAELYEDLAALLEALEGADKRDSLAWREQEKELREKLQTLKKKADLILDEASSDEGSHSAPAYGRGATGEVVLLVPSQSKEAESEAEGKEGGRGSESRRRISVTDGTVRLVKGGGACLSPSGSFGTFLSLQSPSPLSHKTFFGGNTRKEEEEKEDSESSSVGSLSDESMTGTDLVEEQPTRNERGLSGEGKEDSNNTAPLPAMEPESRTSEWSSSSLSVDSYNLSSDPCASSASPSSSGAEREKGEHTFKREGTQKKETETEEEKKVSKKQKTKSLKRLKSTAAEVHRRLSACGLGAPAKRWRAPMAIVAPADASRDGTLPLRARFCLMSAPLLCWMSIKRNIIAVRVSQAKLVAHISDLSILTETLVFSCKMLLTLNVAFFLCLTAVFIGETDDRHTNRKPVTIVNAPRGFGLEGFGDMEAFLNASALKALVAYLCVEVLFALSVCPLLGSIWSAENSFGRLDPQRLIWSSRGKGKTEGGEEKNANVGIDEEGERGERQEKESENDEEKEEKEGEKEEEQIVSRGPWGLSYFDFPPGLSRETRKAKVPRMESARLYIRARRQEVVAQYVLAGAAVTFLLLLLLLFTVVGLAGEWFPLRHKQFVLREYLLSSLLVFCFALGFPFFLGIAEGIVVWHISPGMDVVKSLDGTPTADWVVPAPAAVF</sequence>
<evidence type="ECO:0000256" key="7">
    <source>
        <dbReference type="PROSITE-ProRule" id="PRU00076"/>
    </source>
</evidence>